<dbReference type="AlphaFoldDB" id="A0A6N7WYE2"/>
<evidence type="ECO:0000313" key="13">
    <source>
        <dbReference type="Proteomes" id="UP000440713"/>
    </source>
</evidence>
<accession>A0A6N7WYE2</accession>
<keyword evidence="4" id="KW-0808">Transferase</keyword>
<evidence type="ECO:0000256" key="5">
    <source>
        <dbReference type="ARBA" id="ARBA00022723"/>
    </source>
</evidence>
<dbReference type="GO" id="GO:0016787">
    <property type="term" value="F:hydrolase activity"/>
    <property type="evidence" value="ECO:0007669"/>
    <property type="project" value="UniProtKB-KW"/>
</dbReference>
<evidence type="ECO:0000256" key="8">
    <source>
        <dbReference type="ARBA" id="ARBA00047989"/>
    </source>
</evidence>
<keyword evidence="7" id="KW-0862">Zinc</keyword>
<dbReference type="PANTHER" id="PTHR30616">
    <property type="entry name" value="UNCHARACTERIZED PROTEIN YFIH"/>
    <property type="match status" value="1"/>
</dbReference>
<dbReference type="EMBL" id="VUNE01000001">
    <property type="protein sequence ID" value="MST61885.1"/>
    <property type="molecule type" value="Genomic_DNA"/>
</dbReference>
<evidence type="ECO:0000313" key="12">
    <source>
        <dbReference type="EMBL" id="MST61885.1"/>
    </source>
</evidence>
<proteinExistence type="inferred from homology"/>
<dbReference type="Gene3D" id="3.60.140.10">
    <property type="entry name" value="CNF1/YfiH-like putative cysteine hydrolases"/>
    <property type="match status" value="1"/>
</dbReference>
<dbReference type="GO" id="GO:0005507">
    <property type="term" value="F:copper ion binding"/>
    <property type="evidence" value="ECO:0007669"/>
    <property type="project" value="TreeGrafter"/>
</dbReference>
<evidence type="ECO:0000256" key="4">
    <source>
        <dbReference type="ARBA" id="ARBA00022679"/>
    </source>
</evidence>
<evidence type="ECO:0000256" key="1">
    <source>
        <dbReference type="ARBA" id="ARBA00000553"/>
    </source>
</evidence>
<evidence type="ECO:0000256" key="9">
    <source>
        <dbReference type="ARBA" id="ARBA00048968"/>
    </source>
</evidence>
<dbReference type="RefSeq" id="WP_154537259.1">
    <property type="nucleotide sequence ID" value="NZ_JAXFFP010000006.1"/>
</dbReference>
<dbReference type="SUPFAM" id="SSF64438">
    <property type="entry name" value="CNF1/YfiH-like putative cysteine hydrolases"/>
    <property type="match status" value="1"/>
</dbReference>
<dbReference type="InterPro" id="IPR003730">
    <property type="entry name" value="Cu_polyphenol_OxRdtase"/>
</dbReference>
<dbReference type="InterPro" id="IPR011324">
    <property type="entry name" value="Cytotoxic_necrot_fac-like_cat"/>
</dbReference>
<comment type="catalytic activity">
    <reaction evidence="10">
        <text>S-methyl-5'-thioadenosine + phosphate = 5-(methylsulfanyl)-alpha-D-ribose 1-phosphate + adenine</text>
        <dbReference type="Rhea" id="RHEA:11852"/>
        <dbReference type="ChEBI" id="CHEBI:16708"/>
        <dbReference type="ChEBI" id="CHEBI:17509"/>
        <dbReference type="ChEBI" id="CHEBI:43474"/>
        <dbReference type="ChEBI" id="CHEBI:58533"/>
        <dbReference type="EC" id="2.4.2.28"/>
    </reaction>
    <physiologicalReaction direction="left-to-right" evidence="10">
        <dbReference type="Rhea" id="RHEA:11853"/>
    </physiologicalReaction>
</comment>
<dbReference type="InterPro" id="IPR038371">
    <property type="entry name" value="Cu_polyphenol_OxRdtase_sf"/>
</dbReference>
<comment type="catalytic activity">
    <reaction evidence="9">
        <text>adenosine + phosphate = alpha-D-ribose 1-phosphate + adenine</text>
        <dbReference type="Rhea" id="RHEA:27642"/>
        <dbReference type="ChEBI" id="CHEBI:16335"/>
        <dbReference type="ChEBI" id="CHEBI:16708"/>
        <dbReference type="ChEBI" id="CHEBI:43474"/>
        <dbReference type="ChEBI" id="CHEBI:57720"/>
        <dbReference type="EC" id="2.4.2.1"/>
    </reaction>
    <physiologicalReaction direction="left-to-right" evidence="9">
        <dbReference type="Rhea" id="RHEA:27643"/>
    </physiologicalReaction>
</comment>
<comment type="function">
    <text evidence="2">Purine nucleoside enzyme that catalyzes the phosphorolysis of adenosine and inosine nucleosides, yielding D-ribose 1-phosphate and the respective free bases, adenine and hypoxanthine. Also catalyzes the phosphorolysis of S-methyl-5'-thioadenosine into adenine and S-methyl-5-thio-alpha-D-ribose 1-phosphate. Also has adenosine deaminase activity.</text>
</comment>
<dbReference type="Pfam" id="PF02578">
    <property type="entry name" value="Cu-oxidase_4"/>
    <property type="match status" value="1"/>
</dbReference>
<evidence type="ECO:0000256" key="2">
    <source>
        <dbReference type="ARBA" id="ARBA00003215"/>
    </source>
</evidence>
<evidence type="ECO:0000256" key="3">
    <source>
        <dbReference type="ARBA" id="ARBA00007353"/>
    </source>
</evidence>
<dbReference type="PANTHER" id="PTHR30616:SF2">
    <property type="entry name" value="PURINE NUCLEOSIDE PHOSPHORYLASE LACC1"/>
    <property type="match status" value="1"/>
</dbReference>
<sequence>MKSSSVNNSGFFDIFSSGEYDSSKYLYSDINGVSVAITKRKYDAKNDADMKMVCDELGFNFEKLTYNNQIHSSIIRKIDASNISEIEDADALITDLRNVPLVVFTADCVPVVIIDEKNSAGIAHAGWRGTYGNIAVKAIDEMIKHYNSKLSSLKVIIGPCISEKSYNVGYELIEKFSSMLEENGVIVDDGNKFYSEVDGVYYLNLAQVNRLLLVNRGVNPENILEANICTALDDGFYSYRKDSKTSKRIGTIVEIREEV</sequence>
<comment type="catalytic activity">
    <reaction evidence="1">
        <text>inosine + phosphate = alpha-D-ribose 1-phosphate + hypoxanthine</text>
        <dbReference type="Rhea" id="RHEA:27646"/>
        <dbReference type="ChEBI" id="CHEBI:17368"/>
        <dbReference type="ChEBI" id="CHEBI:17596"/>
        <dbReference type="ChEBI" id="CHEBI:43474"/>
        <dbReference type="ChEBI" id="CHEBI:57720"/>
        <dbReference type="EC" id="2.4.2.1"/>
    </reaction>
    <physiologicalReaction direction="left-to-right" evidence="1">
        <dbReference type="Rhea" id="RHEA:27647"/>
    </physiologicalReaction>
</comment>
<comment type="similarity">
    <text evidence="3 11">Belongs to the purine nucleoside phosphorylase YfiH/LACC1 family.</text>
</comment>
<dbReference type="GO" id="GO:0017061">
    <property type="term" value="F:S-methyl-5-thioadenosine phosphorylase activity"/>
    <property type="evidence" value="ECO:0007669"/>
    <property type="project" value="UniProtKB-EC"/>
</dbReference>
<name>A0A6N7WYE2_9FIRM</name>
<evidence type="ECO:0000256" key="10">
    <source>
        <dbReference type="ARBA" id="ARBA00049893"/>
    </source>
</evidence>
<evidence type="ECO:0000256" key="7">
    <source>
        <dbReference type="ARBA" id="ARBA00022833"/>
    </source>
</evidence>
<keyword evidence="6" id="KW-0378">Hydrolase</keyword>
<protein>
    <recommendedName>
        <fullName evidence="11">Purine nucleoside phosphorylase</fullName>
    </recommendedName>
</protein>
<evidence type="ECO:0000256" key="6">
    <source>
        <dbReference type="ARBA" id="ARBA00022801"/>
    </source>
</evidence>
<comment type="catalytic activity">
    <reaction evidence="8">
        <text>adenosine + H2O + H(+) = inosine + NH4(+)</text>
        <dbReference type="Rhea" id="RHEA:24408"/>
        <dbReference type="ChEBI" id="CHEBI:15377"/>
        <dbReference type="ChEBI" id="CHEBI:15378"/>
        <dbReference type="ChEBI" id="CHEBI:16335"/>
        <dbReference type="ChEBI" id="CHEBI:17596"/>
        <dbReference type="ChEBI" id="CHEBI:28938"/>
        <dbReference type="EC" id="3.5.4.4"/>
    </reaction>
    <physiologicalReaction direction="left-to-right" evidence="8">
        <dbReference type="Rhea" id="RHEA:24409"/>
    </physiologicalReaction>
</comment>
<comment type="caution">
    <text evidence="12">The sequence shown here is derived from an EMBL/GenBank/DDBJ whole genome shotgun (WGS) entry which is preliminary data.</text>
</comment>
<organism evidence="12 13">
    <name type="scientific">Peptostreptococcus porci</name>
    <dbReference type="NCBI Taxonomy" id="2652282"/>
    <lineage>
        <taxon>Bacteria</taxon>
        <taxon>Bacillati</taxon>
        <taxon>Bacillota</taxon>
        <taxon>Clostridia</taxon>
        <taxon>Peptostreptococcales</taxon>
        <taxon>Peptostreptococcaceae</taxon>
        <taxon>Peptostreptococcus</taxon>
    </lineage>
</organism>
<dbReference type="CDD" id="cd16833">
    <property type="entry name" value="YfiH"/>
    <property type="match status" value="1"/>
</dbReference>
<gene>
    <name evidence="12" type="primary">pgeF</name>
    <name evidence="12" type="ORF">FYJ71_02715</name>
</gene>
<evidence type="ECO:0000256" key="11">
    <source>
        <dbReference type="RuleBase" id="RU361274"/>
    </source>
</evidence>
<reference evidence="12 13" key="1">
    <citation type="submission" date="2019-08" db="EMBL/GenBank/DDBJ databases">
        <title>In-depth cultivation of the pig gut microbiome towards novel bacterial diversity and tailored functional studies.</title>
        <authorList>
            <person name="Wylensek D."/>
            <person name="Hitch T.C.A."/>
            <person name="Clavel T."/>
        </authorList>
    </citation>
    <scope>NUCLEOTIDE SEQUENCE [LARGE SCALE GENOMIC DNA]</scope>
    <source>
        <strain evidence="12 13">WCA-SAB-591-4A-A</strain>
    </source>
</reference>
<keyword evidence="13" id="KW-1185">Reference proteome</keyword>
<dbReference type="Proteomes" id="UP000440713">
    <property type="component" value="Unassembled WGS sequence"/>
</dbReference>
<dbReference type="NCBIfam" id="TIGR00726">
    <property type="entry name" value="peptidoglycan editing factor PgeF"/>
    <property type="match status" value="1"/>
</dbReference>
<keyword evidence="5" id="KW-0479">Metal-binding</keyword>